<dbReference type="SUPFAM" id="SSF53187">
    <property type="entry name" value="Zn-dependent exopeptidases"/>
    <property type="match status" value="1"/>
</dbReference>
<gene>
    <name evidence="3" type="ORF">EVA_04244</name>
</gene>
<dbReference type="Gene3D" id="3.40.630.10">
    <property type="entry name" value="Zn peptidases"/>
    <property type="match status" value="1"/>
</dbReference>
<evidence type="ECO:0000256" key="1">
    <source>
        <dbReference type="ARBA" id="ARBA00022801"/>
    </source>
</evidence>
<organism evidence="3">
    <name type="scientific">gut metagenome</name>
    <dbReference type="NCBI Taxonomy" id="749906"/>
    <lineage>
        <taxon>unclassified sequences</taxon>
        <taxon>metagenomes</taxon>
        <taxon>organismal metagenomes</taxon>
    </lineage>
</organism>
<dbReference type="EMBL" id="AMCI01000829">
    <property type="protein sequence ID" value="EJX07641.1"/>
    <property type="molecule type" value="Genomic_DNA"/>
</dbReference>
<sequence length="200" mass="22430">MKNYDIPTLTSEAVSLLQSLIAIPSISREEEKAADFLQTYIEQQGMNTGRKGNNVWCLCPGFDLKKPTLLLNSHIDTVKPVNGWRKQPFTPSLGTNGKLYGLGSNDAGASVVSLLQTFLYLCRTQQTYNLIFLASCEEEVSGKGGIECILPELPPIDFRHCRRTYRNAASHCRKRIDGTGCNSHRTCRPCSPQRRRQCYI</sequence>
<dbReference type="InterPro" id="IPR001261">
    <property type="entry name" value="ArgE/DapE_CS"/>
</dbReference>
<dbReference type="PANTHER" id="PTHR43808:SF31">
    <property type="entry name" value="N-ACETYL-L-CITRULLINE DEACETYLASE"/>
    <property type="match status" value="1"/>
</dbReference>
<reference evidence="3" key="1">
    <citation type="journal article" date="2012" name="PLoS ONE">
        <title>Gene sets for utilization of primary and secondary nutrition supplies in the distal gut of endangered iberian lynx.</title>
        <authorList>
            <person name="Alcaide M."/>
            <person name="Messina E."/>
            <person name="Richter M."/>
            <person name="Bargiela R."/>
            <person name="Peplies J."/>
            <person name="Huws S.A."/>
            <person name="Newbold C.J."/>
            <person name="Golyshin P.N."/>
            <person name="Simon M.A."/>
            <person name="Lopez G."/>
            <person name="Yakimov M.M."/>
            <person name="Ferrer M."/>
        </authorList>
    </citation>
    <scope>NUCLEOTIDE SEQUENCE</scope>
</reference>
<keyword evidence="1" id="KW-0378">Hydrolase</keyword>
<name>J9D4P5_9ZZZZ</name>
<dbReference type="AlphaFoldDB" id="J9D4P5"/>
<dbReference type="MEROPS" id="M20.016"/>
<dbReference type="Pfam" id="PF01546">
    <property type="entry name" value="Peptidase_M20"/>
    <property type="match status" value="1"/>
</dbReference>
<protein>
    <submittedName>
        <fullName evidence="3">Peptidase M20</fullName>
    </submittedName>
</protein>
<keyword evidence="2" id="KW-0862">Zinc</keyword>
<evidence type="ECO:0000313" key="3">
    <source>
        <dbReference type="EMBL" id="EJX07641.1"/>
    </source>
</evidence>
<evidence type="ECO:0000256" key="2">
    <source>
        <dbReference type="ARBA" id="ARBA00022833"/>
    </source>
</evidence>
<dbReference type="InterPro" id="IPR050072">
    <property type="entry name" value="Peptidase_M20A"/>
</dbReference>
<proteinExistence type="predicted"/>
<dbReference type="PROSITE" id="PS00758">
    <property type="entry name" value="ARGE_DAPE_CPG2_1"/>
    <property type="match status" value="1"/>
</dbReference>
<dbReference type="GO" id="GO:0008777">
    <property type="term" value="F:acetylornithine deacetylase activity"/>
    <property type="evidence" value="ECO:0007669"/>
    <property type="project" value="TreeGrafter"/>
</dbReference>
<accession>J9D4P5</accession>
<comment type="caution">
    <text evidence="3">The sequence shown here is derived from an EMBL/GenBank/DDBJ whole genome shotgun (WGS) entry which is preliminary data.</text>
</comment>
<dbReference type="GO" id="GO:0006526">
    <property type="term" value="P:L-arginine biosynthetic process"/>
    <property type="evidence" value="ECO:0007669"/>
    <property type="project" value="TreeGrafter"/>
</dbReference>
<dbReference type="InterPro" id="IPR002933">
    <property type="entry name" value="Peptidase_M20"/>
</dbReference>
<dbReference type="PANTHER" id="PTHR43808">
    <property type="entry name" value="ACETYLORNITHINE DEACETYLASE"/>
    <property type="match status" value="1"/>
</dbReference>